<evidence type="ECO:0000313" key="2">
    <source>
        <dbReference type="Proteomes" id="UP001163828"/>
    </source>
</evidence>
<gene>
    <name evidence="1" type="ORF">F5050DRAFT_1741598</name>
</gene>
<reference evidence="1" key="1">
    <citation type="submission" date="2022-08" db="EMBL/GenBank/DDBJ databases">
        <authorList>
            <consortium name="DOE Joint Genome Institute"/>
            <person name="Min B."/>
            <person name="Riley R."/>
            <person name="Sierra-Patev S."/>
            <person name="Naranjo-Ortiz M."/>
            <person name="Looney B."/>
            <person name="Konkel Z."/>
            <person name="Slot J.C."/>
            <person name="Sakamoto Y."/>
            <person name="Steenwyk J.L."/>
            <person name="Rokas A."/>
            <person name="Carro J."/>
            <person name="Camarero S."/>
            <person name="Ferreira P."/>
            <person name="Molpeceres G."/>
            <person name="Ruiz-Duenas F.J."/>
            <person name="Serrano A."/>
            <person name="Henrissat B."/>
            <person name="Drula E."/>
            <person name="Hughes K.W."/>
            <person name="Mata J.L."/>
            <person name="Ishikawa N.K."/>
            <person name="Vargas-Isla R."/>
            <person name="Ushijima S."/>
            <person name="Smith C.A."/>
            <person name="Ahrendt S."/>
            <person name="Andreopoulos W."/>
            <person name="He G."/>
            <person name="Labutti K."/>
            <person name="Lipzen A."/>
            <person name="Ng V."/>
            <person name="Sandor L."/>
            <person name="Barry K."/>
            <person name="Martinez A.T."/>
            <person name="Xiao Y."/>
            <person name="Gibbons J.G."/>
            <person name="Terashima K."/>
            <person name="Hibbett D.S."/>
            <person name="Grigoriev I.V."/>
        </authorList>
    </citation>
    <scope>NUCLEOTIDE SEQUENCE</scope>
    <source>
        <strain evidence="1">TFB10827</strain>
    </source>
</reference>
<sequence length="216" mass="24405">MSLSTSPSAQVSPLPWKLLDVEMSSPASAIICPLSPLGEFSFLEHFSPPTSAHLQTDSEDVILDSSTSNECCVHCETMDKNPYIEYYTPQDPGLGNALQLSLEPDVVLSCWQTDFAFSFYNCMRETGSDNGTGPSSHDAPRKQVIDPIVEPRPMQSLQEWLEEKVIFIEHFNYYTFTFMHNFLYTVKAHRPRLAVRVVATCVLGRRDEMRCDEIKA</sequence>
<comment type="caution">
    <text evidence="1">The sequence shown here is derived from an EMBL/GenBank/DDBJ whole genome shotgun (WGS) entry which is preliminary data.</text>
</comment>
<proteinExistence type="predicted"/>
<accession>A0ABQ8QKC2</accession>
<evidence type="ECO:0008006" key="3">
    <source>
        <dbReference type="Google" id="ProtNLM"/>
    </source>
</evidence>
<name>A0ABQ8QKC2_9AGAR</name>
<dbReference type="Proteomes" id="UP001163828">
    <property type="component" value="Unassembled WGS sequence"/>
</dbReference>
<keyword evidence="2" id="KW-1185">Reference proteome</keyword>
<evidence type="ECO:0000313" key="1">
    <source>
        <dbReference type="EMBL" id="KAJ3998919.1"/>
    </source>
</evidence>
<protein>
    <recommendedName>
        <fullName evidence="3">Cyclin N-terminal domain-containing protein</fullName>
    </recommendedName>
</protein>
<dbReference type="EMBL" id="MU790549">
    <property type="protein sequence ID" value="KAJ3998919.1"/>
    <property type="molecule type" value="Genomic_DNA"/>
</dbReference>
<organism evidence="1 2">
    <name type="scientific">Lentinula boryana</name>
    <dbReference type="NCBI Taxonomy" id="40481"/>
    <lineage>
        <taxon>Eukaryota</taxon>
        <taxon>Fungi</taxon>
        <taxon>Dikarya</taxon>
        <taxon>Basidiomycota</taxon>
        <taxon>Agaricomycotina</taxon>
        <taxon>Agaricomycetes</taxon>
        <taxon>Agaricomycetidae</taxon>
        <taxon>Agaricales</taxon>
        <taxon>Marasmiineae</taxon>
        <taxon>Omphalotaceae</taxon>
        <taxon>Lentinula</taxon>
    </lineage>
</organism>